<evidence type="ECO:0000256" key="1">
    <source>
        <dbReference type="SAM" id="Phobius"/>
    </source>
</evidence>
<evidence type="ECO:0000313" key="3">
    <source>
        <dbReference type="EMBL" id="AOU97796.1"/>
    </source>
</evidence>
<dbReference type="InterPro" id="IPR011528">
    <property type="entry name" value="NERD"/>
</dbReference>
<organism evidence="3 4">
    <name type="scientific">Acidihalobacter yilgarnensis</name>
    <dbReference type="NCBI Taxonomy" id="2819280"/>
    <lineage>
        <taxon>Bacteria</taxon>
        <taxon>Pseudomonadati</taxon>
        <taxon>Pseudomonadota</taxon>
        <taxon>Gammaproteobacteria</taxon>
        <taxon>Chromatiales</taxon>
        <taxon>Ectothiorhodospiraceae</taxon>
        <taxon>Acidihalobacter</taxon>
    </lineage>
</organism>
<evidence type="ECO:0000313" key="4">
    <source>
        <dbReference type="Proteomes" id="UP000095401"/>
    </source>
</evidence>
<feature type="domain" description="NERD" evidence="2">
    <location>
        <begin position="63"/>
        <end position="145"/>
    </location>
</feature>
<feature type="transmembrane region" description="Helical" evidence="1">
    <location>
        <begin position="12"/>
        <end position="32"/>
    </location>
</feature>
<dbReference type="PROSITE" id="PS51257">
    <property type="entry name" value="PROKAR_LIPOPROTEIN"/>
    <property type="match status" value="1"/>
</dbReference>
<accession>A0A1D8IMU4</accession>
<feature type="transmembrane region" description="Helical" evidence="1">
    <location>
        <begin position="38"/>
        <end position="54"/>
    </location>
</feature>
<dbReference type="Proteomes" id="UP000095401">
    <property type="component" value="Chromosome"/>
</dbReference>
<proteinExistence type="predicted"/>
<dbReference type="EMBL" id="CP017415">
    <property type="protein sequence ID" value="AOU97796.1"/>
    <property type="molecule type" value="Genomic_DNA"/>
</dbReference>
<reference evidence="4" key="1">
    <citation type="submission" date="2016-09" db="EMBL/GenBank/DDBJ databases">
        <title>Acidihalobacter prosperus F5.</title>
        <authorList>
            <person name="Khaleque H.N."/>
            <person name="Ramsay J.P."/>
            <person name="Kaksonen A.H."/>
            <person name="Boxall N.J."/>
            <person name="Watkin E.L.J."/>
        </authorList>
    </citation>
    <scope>NUCLEOTIDE SEQUENCE [LARGE SCALE GENOMIC DNA]</scope>
    <source>
        <strain evidence="4">F5</strain>
    </source>
</reference>
<name>A0A1D8IMU4_9GAMM</name>
<dbReference type="AlphaFoldDB" id="A0A1D8IMU4"/>
<dbReference type="RefSeq" id="WP_070078180.1">
    <property type="nucleotide sequence ID" value="NZ_CP017415.1"/>
</dbReference>
<keyword evidence="4" id="KW-1185">Reference proteome</keyword>
<dbReference type="Pfam" id="PF08378">
    <property type="entry name" value="NERD"/>
    <property type="match status" value="1"/>
</dbReference>
<gene>
    <name evidence="3" type="ORF">BI364_07300</name>
</gene>
<evidence type="ECO:0000259" key="2">
    <source>
        <dbReference type="Pfam" id="PF08378"/>
    </source>
</evidence>
<dbReference type="KEGG" id="aprs:BI364_07300"/>
<keyword evidence="1" id="KW-0472">Membrane</keyword>
<keyword evidence="1" id="KW-0812">Transmembrane</keyword>
<protein>
    <recommendedName>
        <fullName evidence="2">NERD domain-containing protein</fullName>
    </recommendedName>
</protein>
<keyword evidence="1" id="KW-1133">Transmembrane helix</keyword>
<sequence length="188" mass="20897">MYRKHYAPWFGNLATMTACLFAGTLMLAEWSLGNTSEMTPVYGGALLLVAWYAYRQYVRRAYGKVVERRAQRALKRAAAHTHWQARFNVPCASGGDIDALLIGADGRRVSVEIKSWSGLRVARGQLVKLNGKPPFGDPIGQALREGQSTGAWPLLWLPAAGRRGRFTYRGVMIVMGDASYLMQVLGRY</sequence>